<proteinExistence type="predicted"/>
<feature type="domain" description="Protein kinase" evidence="2">
    <location>
        <begin position="45"/>
        <end position="93"/>
    </location>
</feature>
<dbReference type="Pfam" id="PF00069">
    <property type="entry name" value="Pkinase"/>
    <property type="match status" value="1"/>
</dbReference>
<evidence type="ECO:0000313" key="4">
    <source>
        <dbReference type="Proteomes" id="UP000886998"/>
    </source>
</evidence>
<sequence length="154" mass="18022">MYVNKAVKPAMKYRAFNPLLKKAGELTPRHMQIFKKNDFFNGVSIPEVDTRETLESRLPVNISEEELDFLKKCLDKDPEKRYTCEQLLHHRYFDGFNKSEIDNDLLSARRREKLKSGHYQMLLPQLSNNSLGSSTDMRSSHARSMKKYDPLPNI</sequence>
<dbReference type="OrthoDB" id="548217at2759"/>
<dbReference type="EMBL" id="BMAV01004483">
    <property type="protein sequence ID" value="GFY44934.1"/>
    <property type="molecule type" value="Genomic_DNA"/>
</dbReference>
<keyword evidence="3" id="KW-0418">Kinase</keyword>
<keyword evidence="3" id="KW-0808">Transferase</keyword>
<dbReference type="AlphaFoldDB" id="A0A8X6X0Z7"/>
<organism evidence="3 4">
    <name type="scientific">Trichonephila inaurata madagascariensis</name>
    <dbReference type="NCBI Taxonomy" id="2747483"/>
    <lineage>
        <taxon>Eukaryota</taxon>
        <taxon>Metazoa</taxon>
        <taxon>Ecdysozoa</taxon>
        <taxon>Arthropoda</taxon>
        <taxon>Chelicerata</taxon>
        <taxon>Arachnida</taxon>
        <taxon>Araneae</taxon>
        <taxon>Araneomorphae</taxon>
        <taxon>Entelegynae</taxon>
        <taxon>Araneoidea</taxon>
        <taxon>Nephilidae</taxon>
        <taxon>Trichonephila</taxon>
        <taxon>Trichonephila inaurata</taxon>
    </lineage>
</organism>
<name>A0A8X6X0Z7_9ARAC</name>
<feature type="compositionally biased region" description="Polar residues" evidence="1">
    <location>
        <begin position="125"/>
        <end position="137"/>
    </location>
</feature>
<dbReference type="InterPro" id="IPR011009">
    <property type="entry name" value="Kinase-like_dom_sf"/>
</dbReference>
<dbReference type="Proteomes" id="UP000886998">
    <property type="component" value="Unassembled WGS sequence"/>
</dbReference>
<evidence type="ECO:0000256" key="1">
    <source>
        <dbReference type="SAM" id="MobiDB-lite"/>
    </source>
</evidence>
<dbReference type="SUPFAM" id="SSF56112">
    <property type="entry name" value="Protein kinase-like (PK-like)"/>
    <property type="match status" value="1"/>
</dbReference>
<reference evidence="3" key="1">
    <citation type="submission" date="2020-08" db="EMBL/GenBank/DDBJ databases">
        <title>Multicomponent nature underlies the extraordinary mechanical properties of spider dragline silk.</title>
        <authorList>
            <person name="Kono N."/>
            <person name="Nakamura H."/>
            <person name="Mori M."/>
            <person name="Yoshida Y."/>
            <person name="Ohtoshi R."/>
            <person name="Malay A.D."/>
            <person name="Moran D.A.P."/>
            <person name="Tomita M."/>
            <person name="Numata K."/>
            <person name="Arakawa K."/>
        </authorList>
    </citation>
    <scope>NUCLEOTIDE SEQUENCE</scope>
</reference>
<keyword evidence="4" id="KW-1185">Reference proteome</keyword>
<accession>A0A8X6X0Z7</accession>
<dbReference type="Gene3D" id="1.10.510.10">
    <property type="entry name" value="Transferase(Phosphotransferase) domain 1"/>
    <property type="match status" value="1"/>
</dbReference>
<evidence type="ECO:0000313" key="3">
    <source>
        <dbReference type="EMBL" id="GFY44934.1"/>
    </source>
</evidence>
<gene>
    <name evidence="3" type="primary">Cdkl4</name>
    <name evidence="3" type="ORF">TNIN_356291</name>
</gene>
<evidence type="ECO:0000259" key="2">
    <source>
        <dbReference type="Pfam" id="PF00069"/>
    </source>
</evidence>
<feature type="region of interest" description="Disordered" evidence="1">
    <location>
        <begin position="125"/>
        <end position="154"/>
    </location>
</feature>
<comment type="caution">
    <text evidence="3">The sequence shown here is derived from an EMBL/GenBank/DDBJ whole genome shotgun (WGS) entry which is preliminary data.</text>
</comment>
<dbReference type="GO" id="GO:0005524">
    <property type="term" value="F:ATP binding"/>
    <property type="evidence" value="ECO:0007669"/>
    <property type="project" value="InterPro"/>
</dbReference>
<dbReference type="GO" id="GO:0004672">
    <property type="term" value="F:protein kinase activity"/>
    <property type="evidence" value="ECO:0007669"/>
    <property type="project" value="InterPro"/>
</dbReference>
<protein>
    <submittedName>
        <fullName evidence="3">Cyclin-dependent kinase-like 4</fullName>
    </submittedName>
</protein>
<dbReference type="InterPro" id="IPR000719">
    <property type="entry name" value="Prot_kinase_dom"/>
</dbReference>